<keyword evidence="2" id="KW-0808">Transferase</keyword>
<dbReference type="InterPro" id="IPR031358">
    <property type="entry name" value="Stealth_CR1"/>
</dbReference>
<evidence type="ECO:0000256" key="3">
    <source>
        <dbReference type="ARBA" id="ARBA00023169"/>
    </source>
</evidence>
<evidence type="ECO:0000259" key="4">
    <source>
        <dbReference type="Pfam" id="PF11380"/>
    </source>
</evidence>
<dbReference type="RefSeq" id="WP_267982025.1">
    <property type="nucleotide sequence ID" value="NZ_JAPQKF010000010.1"/>
</dbReference>
<dbReference type="Pfam" id="PF17101">
    <property type="entry name" value="Stealth_CR1"/>
    <property type="match status" value="1"/>
</dbReference>
<sequence length="335" mass="39089">MMGNILPIDVVITWVDGQDIHLKQKRQQYMSQQMAQDAVSLTRFASNNEIYFCIASILKYMPDARTIYLVTDQQKPQWIDEFVRQGLCDANKIKIIDHSQLFKGYETYLPTFNSLSIETMLWNISELGNHFVYMNDDFFFNAPFSHLDCFEQDKVMIYGHWKSNGMTKLKYLFRKFLSHWTGKQLQPKFTVAQVLSAEIAGLNKYYALHHRPHSIKKNILQEYFVKHPDVLKHQIGFKFRHIDQFLPVGLANHLSIKKQQAILKPDVDVAYIKPEGDTGKFIEALKNTAIQYGCIQSLDMMNEVDQVLICEVMVDKFKDFLPDQIKNQMNMIQVG</sequence>
<dbReference type="Proteomes" id="UP001168524">
    <property type="component" value="Unassembled WGS sequence"/>
</dbReference>
<accession>A0ABT7WSM6</accession>
<evidence type="ECO:0000256" key="2">
    <source>
        <dbReference type="ARBA" id="ARBA00022679"/>
    </source>
</evidence>
<dbReference type="PANTHER" id="PTHR24045">
    <property type="match status" value="1"/>
</dbReference>
<feature type="domain" description="Stealth protein CR2 conserved region 2" evidence="4">
    <location>
        <begin position="43"/>
        <end position="154"/>
    </location>
</feature>
<dbReference type="InterPro" id="IPR021520">
    <property type="entry name" value="Stealth_CR2"/>
</dbReference>
<feature type="domain" description="Stealth protein CR1 conserved region 1" evidence="5">
    <location>
        <begin position="7"/>
        <end position="32"/>
    </location>
</feature>
<proteinExistence type="inferred from homology"/>
<organism evidence="6 7">
    <name type="scientific">Acinetobacter thutiue</name>
    <dbReference type="NCBI Taxonomy" id="2998078"/>
    <lineage>
        <taxon>Bacteria</taxon>
        <taxon>Pseudomonadati</taxon>
        <taxon>Pseudomonadota</taxon>
        <taxon>Gammaproteobacteria</taxon>
        <taxon>Moraxellales</taxon>
        <taxon>Moraxellaceae</taxon>
        <taxon>Acinetobacter</taxon>
    </lineage>
</organism>
<dbReference type="PANTHER" id="PTHR24045:SF0">
    <property type="entry name" value="N-ACETYLGLUCOSAMINE-1-PHOSPHOTRANSFERASE SUBUNITS ALPHA_BETA"/>
    <property type="match status" value="1"/>
</dbReference>
<reference evidence="6" key="1">
    <citation type="submission" date="2023-06" db="EMBL/GenBank/DDBJ databases">
        <title>Two novel species of Acinetobacter isolated from motorbike repairing workshop in Vietnam.</title>
        <authorList>
            <person name="Le N.T.T."/>
        </authorList>
    </citation>
    <scope>NUCLEOTIDE SEQUENCE</scope>
    <source>
        <strain evidence="6">VNH17</strain>
    </source>
</reference>
<protein>
    <submittedName>
        <fullName evidence="6">Stealth CR1 domain-containing protein</fullName>
    </submittedName>
</protein>
<keyword evidence="7" id="KW-1185">Reference proteome</keyword>
<dbReference type="InterPro" id="IPR047141">
    <property type="entry name" value="Stealth"/>
</dbReference>
<evidence type="ECO:0000256" key="1">
    <source>
        <dbReference type="ARBA" id="ARBA00007583"/>
    </source>
</evidence>
<evidence type="ECO:0000313" key="6">
    <source>
        <dbReference type="EMBL" id="MDN0015704.1"/>
    </source>
</evidence>
<dbReference type="Pfam" id="PF11380">
    <property type="entry name" value="Stealth_CR2"/>
    <property type="match status" value="1"/>
</dbReference>
<gene>
    <name evidence="6" type="ORF">QTA56_15895</name>
</gene>
<evidence type="ECO:0000313" key="7">
    <source>
        <dbReference type="Proteomes" id="UP001168524"/>
    </source>
</evidence>
<name>A0ABT7WSM6_9GAMM</name>
<keyword evidence="3" id="KW-0270">Exopolysaccharide synthesis</keyword>
<evidence type="ECO:0000259" key="5">
    <source>
        <dbReference type="Pfam" id="PF17101"/>
    </source>
</evidence>
<dbReference type="EMBL" id="JAUDZE010000010">
    <property type="protein sequence ID" value="MDN0015704.1"/>
    <property type="molecule type" value="Genomic_DNA"/>
</dbReference>
<comment type="similarity">
    <text evidence="1">Belongs to the stealth family.</text>
</comment>
<comment type="caution">
    <text evidence="6">The sequence shown here is derived from an EMBL/GenBank/DDBJ whole genome shotgun (WGS) entry which is preliminary data.</text>
</comment>